<evidence type="ECO:0000256" key="1">
    <source>
        <dbReference type="SAM" id="Coils"/>
    </source>
</evidence>
<dbReference type="PANTHER" id="PTHR43649:SF12">
    <property type="entry name" value="DIACETYLCHITOBIOSE BINDING PROTEIN DASA"/>
    <property type="match status" value="1"/>
</dbReference>
<dbReference type="InterPro" id="IPR050490">
    <property type="entry name" value="Bact_solute-bd_prot1"/>
</dbReference>
<dbReference type="Pfam" id="PF01547">
    <property type="entry name" value="SBP_bac_1"/>
    <property type="match status" value="1"/>
</dbReference>
<dbReference type="EMBL" id="JAVYAA010000004">
    <property type="protein sequence ID" value="MDT8978326.1"/>
    <property type="molecule type" value="Genomic_DNA"/>
</dbReference>
<keyword evidence="1" id="KW-0175">Coiled coil</keyword>
<protein>
    <submittedName>
        <fullName evidence="2">Extracellular solute-binding protein</fullName>
    </submittedName>
</protein>
<dbReference type="PROSITE" id="PS51257">
    <property type="entry name" value="PROKAR_LIPOPROTEIN"/>
    <property type="match status" value="1"/>
</dbReference>
<gene>
    <name evidence="2" type="ORF">RQP50_19035</name>
</gene>
<organism evidence="2 3">
    <name type="scientific">Paenibacillus suaedae</name>
    <dbReference type="NCBI Taxonomy" id="3077233"/>
    <lineage>
        <taxon>Bacteria</taxon>
        <taxon>Bacillati</taxon>
        <taxon>Bacillota</taxon>
        <taxon>Bacilli</taxon>
        <taxon>Bacillales</taxon>
        <taxon>Paenibacillaceae</taxon>
        <taxon>Paenibacillus</taxon>
    </lineage>
</organism>
<accession>A0AAJ2JXJ8</accession>
<dbReference type="AlphaFoldDB" id="A0AAJ2JXJ8"/>
<keyword evidence="3" id="KW-1185">Reference proteome</keyword>
<sequence>MKKIYIVILSFLLLIVGCTNSKEQNEQEVTLKVLAFNRDVFNQKYGNFFLATHPAYKLEVISLYELLSHDQNYYQSLERAIQKEQPDIIVISMDHYFNLSENQKLQPLNSWIKRDGFNLATIAPAIVNSLTNEQGDIYGLTPTFNASALYINNTFFNEKGIPIPNDLLTWDQIFQLAQQFQHQDKENKQYGLYTKYSENPYMMALHIGEGSGLSFFHARNKQFALNAKGWGDVFENVLNCVRTEVCFDLKSSEIKTTAKKEEAMKTSYQKNYPFLIGNIAMAVDDSTLYSALTGNNSLFKDLDWTVLPYPTSADFPTTGNGINMEEIFAIPVGAQHPEEAWELAKYINGEDYGRIFTQINPGELPARKPASNEDSRLEVFYKLDKINNNMINTLRGFPDPVLAKMDQLSQTYMADMLDEKTTVRDALDQMQRELQATLDNSNH</sequence>
<dbReference type="Gene3D" id="3.40.190.10">
    <property type="entry name" value="Periplasmic binding protein-like II"/>
    <property type="match status" value="1"/>
</dbReference>
<dbReference type="SUPFAM" id="SSF53850">
    <property type="entry name" value="Periplasmic binding protein-like II"/>
    <property type="match status" value="1"/>
</dbReference>
<comment type="caution">
    <text evidence="2">The sequence shown here is derived from an EMBL/GenBank/DDBJ whole genome shotgun (WGS) entry which is preliminary data.</text>
</comment>
<dbReference type="PANTHER" id="PTHR43649">
    <property type="entry name" value="ARABINOSE-BINDING PROTEIN-RELATED"/>
    <property type="match status" value="1"/>
</dbReference>
<evidence type="ECO:0000313" key="3">
    <source>
        <dbReference type="Proteomes" id="UP001250538"/>
    </source>
</evidence>
<evidence type="ECO:0000313" key="2">
    <source>
        <dbReference type="EMBL" id="MDT8978326.1"/>
    </source>
</evidence>
<dbReference type="InterPro" id="IPR006059">
    <property type="entry name" value="SBP"/>
</dbReference>
<proteinExistence type="predicted"/>
<name>A0AAJ2JXJ8_9BACL</name>
<dbReference type="Proteomes" id="UP001250538">
    <property type="component" value="Unassembled WGS sequence"/>
</dbReference>
<feature type="coiled-coil region" evidence="1">
    <location>
        <begin position="413"/>
        <end position="440"/>
    </location>
</feature>
<reference evidence="3" key="1">
    <citation type="submission" date="2023-09" db="EMBL/GenBank/DDBJ databases">
        <title>Paenibacillus sp. chi10 Genome sequencing and assembly.</title>
        <authorList>
            <person name="Kim I."/>
        </authorList>
    </citation>
    <scope>NUCLEOTIDE SEQUENCE [LARGE SCALE GENOMIC DNA]</scope>
    <source>
        <strain evidence="3">chi10</strain>
    </source>
</reference>
<dbReference type="RefSeq" id="WP_315746374.1">
    <property type="nucleotide sequence ID" value="NZ_JAVYAA010000004.1"/>
</dbReference>